<organism evidence="2 3">
    <name type="scientific">Eragrostis curvula</name>
    <name type="common">weeping love grass</name>
    <dbReference type="NCBI Taxonomy" id="38414"/>
    <lineage>
        <taxon>Eukaryota</taxon>
        <taxon>Viridiplantae</taxon>
        <taxon>Streptophyta</taxon>
        <taxon>Embryophyta</taxon>
        <taxon>Tracheophyta</taxon>
        <taxon>Spermatophyta</taxon>
        <taxon>Magnoliopsida</taxon>
        <taxon>Liliopsida</taxon>
        <taxon>Poales</taxon>
        <taxon>Poaceae</taxon>
        <taxon>PACMAD clade</taxon>
        <taxon>Chloridoideae</taxon>
        <taxon>Eragrostideae</taxon>
        <taxon>Eragrostidinae</taxon>
        <taxon>Eragrostis</taxon>
    </lineage>
</organism>
<reference evidence="2 3" key="1">
    <citation type="journal article" date="2019" name="Sci. Rep.">
        <title>A high-quality genome of Eragrostis curvula grass provides insights into Poaceae evolution and supports new strategies to enhance forage quality.</title>
        <authorList>
            <person name="Carballo J."/>
            <person name="Santos B.A.C.M."/>
            <person name="Zappacosta D."/>
            <person name="Garbus I."/>
            <person name="Selva J.P."/>
            <person name="Gallo C.A."/>
            <person name="Diaz A."/>
            <person name="Albertini E."/>
            <person name="Caccamo M."/>
            <person name="Echenique V."/>
        </authorList>
    </citation>
    <scope>NUCLEOTIDE SEQUENCE [LARGE SCALE GENOMIC DNA]</scope>
    <source>
        <strain evidence="3">cv. Victoria</strain>
        <tissue evidence="2">Leaf</tissue>
    </source>
</reference>
<keyword evidence="1" id="KW-0175">Coiled coil</keyword>
<gene>
    <name evidence="2" type="ORF">EJB05_41992</name>
</gene>
<feature type="non-terminal residue" evidence="2">
    <location>
        <position position="1"/>
    </location>
</feature>
<accession>A0A5J9TB31</accession>
<keyword evidence="3" id="KW-1185">Reference proteome</keyword>
<evidence type="ECO:0000313" key="2">
    <source>
        <dbReference type="EMBL" id="TVU08583.1"/>
    </source>
</evidence>
<proteinExistence type="predicted"/>
<evidence type="ECO:0000313" key="3">
    <source>
        <dbReference type="Proteomes" id="UP000324897"/>
    </source>
</evidence>
<dbReference type="AlphaFoldDB" id="A0A5J9TB31"/>
<dbReference type="Gramene" id="TVU08583">
    <property type="protein sequence ID" value="TVU08583"/>
    <property type="gene ID" value="EJB05_41992"/>
</dbReference>
<dbReference type="EMBL" id="RWGY01000039">
    <property type="protein sequence ID" value="TVU08583.1"/>
    <property type="molecule type" value="Genomic_DNA"/>
</dbReference>
<comment type="caution">
    <text evidence="2">The sequence shown here is derived from an EMBL/GenBank/DDBJ whole genome shotgun (WGS) entry which is preliminary data.</text>
</comment>
<evidence type="ECO:0000256" key="1">
    <source>
        <dbReference type="SAM" id="Coils"/>
    </source>
</evidence>
<sequence>MCNGRECRREHAFRASLEDAKTVEPPAAGRRDATMERERAEAEAVRAKVRAWEAEREWRQRRPREEATAEMERTEKLMHLLIWGPN</sequence>
<protein>
    <submittedName>
        <fullName evidence="2">Uncharacterized protein</fullName>
    </submittedName>
</protein>
<feature type="coiled-coil region" evidence="1">
    <location>
        <begin position="30"/>
        <end position="57"/>
    </location>
</feature>
<dbReference type="Proteomes" id="UP000324897">
    <property type="component" value="Chromosome 3"/>
</dbReference>
<name>A0A5J9TB31_9POAL</name>